<evidence type="ECO:0000256" key="8">
    <source>
        <dbReference type="ARBA" id="ARBA00023239"/>
    </source>
</evidence>
<dbReference type="Pfam" id="PF03786">
    <property type="entry name" value="UxuA"/>
    <property type="match status" value="1"/>
</dbReference>
<comment type="similarity">
    <text evidence="4 9">Belongs to the mannonate dehydratase family.</text>
</comment>
<dbReference type="PANTHER" id="PTHR30387:SF2">
    <property type="entry name" value="MANNONATE DEHYDRATASE"/>
    <property type="match status" value="1"/>
</dbReference>
<reference evidence="10" key="2">
    <citation type="submission" date="2021-04" db="EMBL/GenBank/DDBJ databases">
        <authorList>
            <person name="Gilroy R."/>
        </authorList>
    </citation>
    <scope>NUCLEOTIDE SEQUENCE</scope>
    <source>
        <strain evidence="10">ChiBcolR8-3208</strain>
    </source>
</reference>
<dbReference type="HAMAP" id="MF_00106">
    <property type="entry name" value="UxuA"/>
    <property type="match status" value="1"/>
</dbReference>
<evidence type="ECO:0000313" key="10">
    <source>
        <dbReference type="EMBL" id="HJB38360.1"/>
    </source>
</evidence>
<protein>
    <recommendedName>
        <fullName evidence="5 9">Mannonate dehydratase</fullName>
        <ecNumber evidence="5 9">4.2.1.8</ecNumber>
    </recommendedName>
    <alternativeName>
        <fullName evidence="9">D-mannonate hydro-lyase</fullName>
    </alternativeName>
</protein>
<dbReference type="GO" id="GO:0008198">
    <property type="term" value="F:ferrous iron binding"/>
    <property type="evidence" value="ECO:0007669"/>
    <property type="project" value="TreeGrafter"/>
</dbReference>
<evidence type="ECO:0000256" key="6">
    <source>
        <dbReference type="ARBA" id="ARBA00023004"/>
    </source>
</evidence>
<dbReference type="Proteomes" id="UP000824214">
    <property type="component" value="Unassembled WGS sequence"/>
</dbReference>
<evidence type="ECO:0000256" key="5">
    <source>
        <dbReference type="ARBA" id="ARBA00012927"/>
    </source>
</evidence>
<comment type="pathway">
    <text evidence="3 9">Carbohydrate metabolism; pentose and glucuronate interconversion.</text>
</comment>
<dbReference type="EMBL" id="DWXZ01000211">
    <property type="protein sequence ID" value="HJB38360.1"/>
    <property type="molecule type" value="Genomic_DNA"/>
</dbReference>
<dbReference type="GO" id="GO:0030145">
    <property type="term" value="F:manganese ion binding"/>
    <property type="evidence" value="ECO:0007669"/>
    <property type="project" value="TreeGrafter"/>
</dbReference>
<dbReference type="PIRSF" id="PIRSF016049">
    <property type="entry name" value="Man_dehyd"/>
    <property type="match status" value="1"/>
</dbReference>
<name>A0A9D2S0N1_9FIRM</name>
<organism evidence="10 11">
    <name type="scientific">Candidatus Acutalibacter ornithocaccae</name>
    <dbReference type="NCBI Taxonomy" id="2838416"/>
    <lineage>
        <taxon>Bacteria</taxon>
        <taxon>Bacillati</taxon>
        <taxon>Bacillota</taxon>
        <taxon>Clostridia</taxon>
        <taxon>Eubacteriales</taxon>
        <taxon>Acutalibacteraceae</taxon>
        <taxon>Acutalibacter</taxon>
    </lineage>
</organism>
<dbReference type="PANTHER" id="PTHR30387">
    <property type="entry name" value="MANNONATE DEHYDRATASE"/>
    <property type="match status" value="1"/>
</dbReference>
<evidence type="ECO:0000313" key="11">
    <source>
        <dbReference type="Proteomes" id="UP000824214"/>
    </source>
</evidence>
<evidence type="ECO:0000256" key="9">
    <source>
        <dbReference type="HAMAP-Rule" id="MF_00106"/>
    </source>
</evidence>
<dbReference type="GO" id="GO:0042840">
    <property type="term" value="P:D-glucuronate catabolic process"/>
    <property type="evidence" value="ECO:0007669"/>
    <property type="project" value="TreeGrafter"/>
</dbReference>
<dbReference type="AlphaFoldDB" id="A0A9D2S0N1"/>
<dbReference type="InterPro" id="IPR004628">
    <property type="entry name" value="Man_deHydtase"/>
</dbReference>
<evidence type="ECO:0000256" key="3">
    <source>
        <dbReference type="ARBA" id="ARBA00004892"/>
    </source>
</evidence>
<dbReference type="NCBIfam" id="NF003027">
    <property type="entry name" value="PRK03906.1"/>
    <property type="match status" value="1"/>
</dbReference>
<evidence type="ECO:0000256" key="2">
    <source>
        <dbReference type="ARBA" id="ARBA00002713"/>
    </source>
</evidence>
<dbReference type="NCBIfam" id="TIGR00695">
    <property type="entry name" value="uxuA"/>
    <property type="match status" value="1"/>
</dbReference>
<evidence type="ECO:0000256" key="1">
    <source>
        <dbReference type="ARBA" id="ARBA00001794"/>
    </source>
</evidence>
<comment type="cofactor">
    <cofactor evidence="9">
        <name>Fe(2+)</name>
        <dbReference type="ChEBI" id="CHEBI:29033"/>
    </cofactor>
    <cofactor evidence="9">
        <name>Mn(2+)</name>
        <dbReference type="ChEBI" id="CHEBI:29035"/>
    </cofactor>
</comment>
<keyword evidence="7 9" id="KW-0464">Manganese</keyword>
<comment type="catalytic activity">
    <reaction evidence="1 9">
        <text>D-mannonate = 2-dehydro-3-deoxy-D-gluconate + H2O</text>
        <dbReference type="Rhea" id="RHEA:20097"/>
        <dbReference type="ChEBI" id="CHEBI:15377"/>
        <dbReference type="ChEBI" id="CHEBI:17767"/>
        <dbReference type="ChEBI" id="CHEBI:57990"/>
        <dbReference type="EC" id="4.2.1.8"/>
    </reaction>
</comment>
<proteinExistence type="inferred from homology"/>
<dbReference type="EC" id="4.2.1.8" evidence="5 9"/>
<dbReference type="SUPFAM" id="SSF51658">
    <property type="entry name" value="Xylose isomerase-like"/>
    <property type="match status" value="1"/>
</dbReference>
<comment type="caution">
    <text evidence="10">The sequence shown here is derived from an EMBL/GenBank/DDBJ whole genome shotgun (WGS) entry which is preliminary data.</text>
</comment>
<dbReference type="Gene3D" id="3.20.20.150">
    <property type="entry name" value="Divalent-metal-dependent TIM barrel enzymes"/>
    <property type="match status" value="1"/>
</dbReference>
<evidence type="ECO:0000256" key="7">
    <source>
        <dbReference type="ARBA" id="ARBA00023211"/>
    </source>
</evidence>
<keyword evidence="6 9" id="KW-0408">Iron</keyword>
<comment type="function">
    <text evidence="2 9">Catalyzes the dehydration of D-mannonate.</text>
</comment>
<dbReference type="GO" id="GO:0008927">
    <property type="term" value="F:mannonate dehydratase activity"/>
    <property type="evidence" value="ECO:0007669"/>
    <property type="project" value="UniProtKB-UniRule"/>
</dbReference>
<accession>A0A9D2S0N1</accession>
<reference evidence="10" key="1">
    <citation type="journal article" date="2021" name="PeerJ">
        <title>Extensive microbial diversity within the chicken gut microbiome revealed by metagenomics and culture.</title>
        <authorList>
            <person name="Gilroy R."/>
            <person name="Ravi A."/>
            <person name="Getino M."/>
            <person name="Pursley I."/>
            <person name="Horton D.L."/>
            <person name="Alikhan N.F."/>
            <person name="Baker D."/>
            <person name="Gharbi K."/>
            <person name="Hall N."/>
            <person name="Watson M."/>
            <person name="Adriaenssens E.M."/>
            <person name="Foster-Nyarko E."/>
            <person name="Jarju S."/>
            <person name="Secka A."/>
            <person name="Antonio M."/>
            <person name="Oren A."/>
            <person name="Chaudhuri R.R."/>
            <person name="La Ragione R."/>
            <person name="Hildebrand F."/>
            <person name="Pallen M.J."/>
        </authorList>
    </citation>
    <scope>NUCLEOTIDE SEQUENCE</scope>
    <source>
        <strain evidence="10">ChiBcolR8-3208</strain>
    </source>
</reference>
<gene>
    <name evidence="9 10" type="primary">uxuA</name>
    <name evidence="10" type="ORF">H9942_09905</name>
</gene>
<dbReference type="InterPro" id="IPR036237">
    <property type="entry name" value="Xyl_isomerase-like_sf"/>
</dbReference>
<sequence>MKMGLRWFGEGYDTVSLEKIRQVPGVRGVITTLYGAMPGENWDKDQVLALQRSVEDAGLEVLGIESVNVHDAIKAGLPGRDQYIENYIQTIRTLGECGIHLICYNFMPVFDWTRTQLAKPRKDGSTVLAYDQREIDKMDPEKLFASMEAGSQGHLLPGWEPERLAHIQELFQVYKSVDEEALWANLKYFLDAILPTCEKYEVKMAIHPDDPGWSVFGLPRIITSGEALRRMVDMSPSPCNGVTLCTGSLGTNPNADLPGIIHMLEGSIFFAHVRNMEHTAPGQFEESAHLSSDGSFDMFAIVKALYETGFDGVIRPDHGRMIWGEQAMPGYGLYDRALGSQYLLGLWEALEKTINR</sequence>
<evidence type="ECO:0000256" key="4">
    <source>
        <dbReference type="ARBA" id="ARBA00007389"/>
    </source>
</evidence>
<keyword evidence="8 9" id="KW-0456">Lyase</keyword>